<evidence type="ECO:0000256" key="1">
    <source>
        <dbReference type="SAM" id="MobiDB-lite"/>
    </source>
</evidence>
<evidence type="ECO:0000259" key="2">
    <source>
        <dbReference type="Pfam" id="PF03184"/>
    </source>
</evidence>
<feature type="domain" description="DDE-1" evidence="2">
    <location>
        <begin position="363"/>
        <end position="505"/>
    </location>
</feature>
<feature type="compositionally biased region" description="Polar residues" evidence="1">
    <location>
        <begin position="24"/>
        <end position="33"/>
    </location>
</feature>
<keyword evidence="4" id="KW-1185">Reference proteome</keyword>
<name>A0ABQ8XXF9_9EUKA</name>
<dbReference type="PANTHER" id="PTHR19303:SF57">
    <property type="entry name" value="HTH CENPB-TYPE DOMAIN-CONTAINING PROTEIN"/>
    <property type="match status" value="1"/>
</dbReference>
<sequence>MTNQRDFNMEIEIHDDKNKKKQDFSSFSDPTPESDQYSSSDSDDEITVEKSQPSGVVSNTRSSNSESALVNKDQSSCNGENNLFGDEVTEFAEGGSKTINKCEQDRSCSMTTFSEKQIEEMLEMRILSFFQNKILLEREENHKQTIIQLFRQFPELMTIKNPIEMFASALCVCERQDIKPLNVSFVREFFGIPRGRIPRAKKAIALGRVVGHSGRPYLLNASEEDYVVQRLKILSLIGWAPTLDETIEIANEIIRSWFHIDPKMRRPLIVSKNWVRKFAKRNKLKITKSTPIEYKRIMVNEDIVKDFFITLKGLCEEKEYKPKLIFNMDETSLQLSKSMTYSVISPEIKKKSYRAKLPTKRHMSAVCTISAYGNCLKTLYLLPRKSLNQNVFEKTNLNNYAYATSPRGFITKVLFYEWVRCVFIPEVEAIREFNKLPKDEWALLVLDGHNSRANLSAIHLLQQHYIDCVVIPSHSSHLLQPLDVGIFKYFKAEHKYKLKKIEFTNIRSLDELLIVPKSK</sequence>
<dbReference type="Proteomes" id="UP001150062">
    <property type="component" value="Unassembled WGS sequence"/>
</dbReference>
<evidence type="ECO:0000313" key="4">
    <source>
        <dbReference type="Proteomes" id="UP001150062"/>
    </source>
</evidence>
<dbReference type="InterPro" id="IPR004875">
    <property type="entry name" value="DDE_SF_endonuclease_dom"/>
</dbReference>
<feature type="region of interest" description="Disordered" evidence="1">
    <location>
        <begin position="1"/>
        <end position="75"/>
    </location>
</feature>
<reference evidence="3" key="1">
    <citation type="submission" date="2022-08" db="EMBL/GenBank/DDBJ databases">
        <title>Novel sulfate-reducing endosymbionts in the free-living metamonad Anaeramoeba.</title>
        <authorList>
            <person name="Jerlstrom-Hultqvist J."/>
            <person name="Cepicka I."/>
            <person name="Gallot-Lavallee L."/>
            <person name="Salas-Leiva D."/>
            <person name="Curtis B.A."/>
            <person name="Zahonova K."/>
            <person name="Pipaliya S."/>
            <person name="Dacks J."/>
            <person name="Roger A.J."/>
        </authorList>
    </citation>
    <scope>NUCLEOTIDE SEQUENCE</scope>
    <source>
        <strain evidence="3">Schooner1</strain>
    </source>
</reference>
<dbReference type="InterPro" id="IPR050863">
    <property type="entry name" value="CenT-Element_Derived"/>
</dbReference>
<gene>
    <name evidence="3" type="ORF">M0813_03437</name>
</gene>
<protein>
    <submittedName>
        <fullName evidence="3">Tigger transposable element-derived protein</fullName>
    </submittedName>
</protein>
<dbReference type="Pfam" id="PF03184">
    <property type="entry name" value="DDE_1"/>
    <property type="match status" value="1"/>
</dbReference>
<accession>A0ABQ8XXF9</accession>
<feature type="compositionally biased region" description="Basic and acidic residues" evidence="1">
    <location>
        <begin position="7"/>
        <end position="23"/>
    </location>
</feature>
<dbReference type="PANTHER" id="PTHR19303">
    <property type="entry name" value="TRANSPOSON"/>
    <property type="match status" value="1"/>
</dbReference>
<comment type="caution">
    <text evidence="3">The sequence shown here is derived from an EMBL/GenBank/DDBJ whole genome shotgun (WGS) entry which is preliminary data.</text>
</comment>
<feature type="compositionally biased region" description="Polar residues" evidence="1">
    <location>
        <begin position="49"/>
        <end position="75"/>
    </location>
</feature>
<organism evidence="3 4">
    <name type="scientific">Anaeramoeba flamelloides</name>
    <dbReference type="NCBI Taxonomy" id="1746091"/>
    <lineage>
        <taxon>Eukaryota</taxon>
        <taxon>Metamonada</taxon>
        <taxon>Anaeramoebidae</taxon>
        <taxon>Anaeramoeba</taxon>
    </lineage>
</organism>
<evidence type="ECO:0000313" key="3">
    <source>
        <dbReference type="EMBL" id="KAJ6237030.1"/>
    </source>
</evidence>
<proteinExistence type="predicted"/>
<dbReference type="EMBL" id="JAOAOG010000240">
    <property type="protein sequence ID" value="KAJ6237030.1"/>
    <property type="molecule type" value="Genomic_DNA"/>
</dbReference>